<reference evidence="2 3" key="1">
    <citation type="submission" date="2020-04" db="EMBL/GenBank/DDBJ databases">
        <title>Draft genome of Pyxidicoccus fallax type strain.</title>
        <authorList>
            <person name="Whitworth D.E."/>
        </authorList>
    </citation>
    <scope>NUCLEOTIDE SEQUENCE [LARGE SCALE GENOMIC DNA]</scope>
    <source>
        <strain evidence="2 3">DSM 14698</strain>
    </source>
</reference>
<accession>A0A848LI06</accession>
<keyword evidence="3" id="KW-1185">Reference proteome</keyword>
<sequence>MLRPGEDLLHVEDRLWLLTAPTGQGIYDFAFDRFFACRHPYQLPESLEVIARAGAWNDYAERYRELEGQGVRLVHSPEQHLLATELPHWYPRLTDLTPRSVWFDERPDAETVERQLGWPVFMKGERQTSRHKKSLSIIEGPEQFRQAMEVYAKDPILHWQRVVCRELRPLRRVEEGAPDRIPSSFEFRTFWWRGELVGWGPYWWQGSPYTMTEAEQREALGLGREVARRLAVPFLVVDLAQEVSGRWIVIECNDGQESGYAGVSPFALWRNILEMERARAVPRSY</sequence>
<protein>
    <submittedName>
        <fullName evidence="2">ATP-grasp domain-containing protein</fullName>
    </submittedName>
</protein>
<proteinExistence type="predicted"/>
<evidence type="ECO:0000313" key="3">
    <source>
        <dbReference type="Proteomes" id="UP000518300"/>
    </source>
</evidence>
<name>A0A848LI06_9BACT</name>
<dbReference type="EMBL" id="JABBJJ010000083">
    <property type="protein sequence ID" value="NMO16948.1"/>
    <property type="molecule type" value="Genomic_DNA"/>
</dbReference>
<feature type="domain" description="ATP-grasp" evidence="1">
    <location>
        <begin position="140"/>
        <end position="272"/>
    </location>
</feature>
<dbReference type="InterPro" id="IPR025643">
    <property type="entry name" value="R2K_3"/>
</dbReference>
<comment type="caution">
    <text evidence="2">The sequence shown here is derived from an EMBL/GenBank/DDBJ whole genome shotgun (WGS) entry which is preliminary data.</text>
</comment>
<dbReference type="SUPFAM" id="SSF56059">
    <property type="entry name" value="Glutathione synthetase ATP-binding domain-like"/>
    <property type="match status" value="1"/>
</dbReference>
<dbReference type="Proteomes" id="UP000518300">
    <property type="component" value="Unassembled WGS sequence"/>
</dbReference>
<evidence type="ECO:0000259" key="1">
    <source>
        <dbReference type="Pfam" id="PF14243"/>
    </source>
</evidence>
<dbReference type="RefSeq" id="WP_169346235.1">
    <property type="nucleotide sequence ID" value="NZ_JABBJJ010000083.1"/>
</dbReference>
<dbReference type="Pfam" id="PF14243">
    <property type="entry name" value="R2K_3"/>
    <property type="match status" value="1"/>
</dbReference>
<evidence type="ECO:0000313" key="2">
    <source>
        <dbReference type="EMBL" id="NMO16948.1"/>
    </source>
</evidence>
<dbReference type="AlphaFoldDB" id="A0A848LI06"/>
<gene>
    <name evidence="2" type="ORF">HG543_19090</name>
</gene>
<organism evidence="2 3">
    <name type="scientific">Pyxidicoccus fallax</name>
    <dbReference type="NCBI Taxonomy" id="394095"/>
    <lineage>
        <taxon>Bacteria</taxon>
        <taxon>Pseudomonadati</taxon>
        <taxon>Myxococcota</taxon>
        <taxon>Myxococcia</taxon>
        <taxon>Myxococcales</taxon>
        <taxon>Cystobacterineae</taxon>
        <taxon>Myxococcaceae</taxon>
        <taxon>Pyxidicoccus</taxon>
    </lineage>
</organism>